<evidence type="ECO:0000256" key="1">
    <source>
        <dbReference type="SAM" id="Phobius"/>
    </source>
</evidence>
<accession>A0ABY4HJB0</accession>
<evidence type="ECO:0008006" key="4">
    <source>
        <dbReference type="Google" id="ProtNLM"/>
    </source>
</evidence>
<feature type="transmembrane region" description="Helical" evidence="1">
    <location>
        <begin position="122"/>
        <end position="141"/>
    </location>
</feature>
<dbReference type="RefSeq" id="WP_045966378.1">
    <property type="nucleotide sequence ID" value="NZ_CP090145.1"/>
</dbReference>
<gene>
    <name evidence="2" type="ORF">LXD69_11400</name>
</gene>
<keyword evidence="1" id="KW-0472">Membrane</keyword>
<feature type="transmembrane region" description="Helical" evidence="1">
    <location>
        <begin position="90"/>
        <end position="110"/>
    </location>
</feature>
<dbReference type="Proteomes" id="UP000830454">
    <property type="component" value="Chromosome"/>
</dbReference>
<feature type="transmembrane region" description="Helical" evidence="1">
    <location>
        <begin position="153"/>
        <end position="180"/>
    </location>
</feature>
<feature type="transmembrane region" description="Helical" evidence="1">
    <location>
        <begin position="6"/>
        <end position="27"/>
    </location>
</feature>
<sequence length="215" mass="25845">MLENIRFYTIYLALLSGIIGLFFFYKLPNNKAKSILVMIWLSVIIEFLGINFSKWTGIINYFIFNFYILISFIYYIYLLKLLVHKIIYKAIANLFLVIYIIFYAINFILIQNNIDETFTNSFAIGVLFVLILSCLYLIEMFNSEKILNFKKSIYFWFILGVLLFHLPYLPFLLALDWFLIERVESIYSFVVFILNFLMHSCFIIGFIWTEKRYNY</sequence>
<keyword evidence="3" id="KW-1185">Reference proteome</keyword>
<keyword evidence="1" id="KW-1133">Transmembrane helix</keyword>
<feature type="transmembrane region" description="Helical" evidence="1">
    <location>
        <begin position="34"/>
        <end position="52"/>
    </location>
</feature>
<protein>
    <recommendedName>
        <fullName evidence="4">YhhN-like protein</fullName>
    </recommendedName>
</protein>
<feature type="transmembrane region" description="Helical" evidence="1">
    <location>
        <begin position="58"/>
        <end position="78"/>
    </location>
</feature>
<dbReference type="EMBL" id="CP090145">
    <property type="protein sequence ID" value="UOX32648.1"/>
    <property type="molecule type" value="Genomic_DNA"/>
</dbReference>
<reference evidence="2" key="2">
    <citation type="submission" date="2022-04" db="EMBL/GenBank/DDBJ databases">
        <title>Complete Genome Sequence of Flavobacterium sediminilitoris YSM-43, Isolated from a Tidal Sediment.</title>
        <authorList>
            <person name="Lee P.A."/>
        </authorList>
    </citation>
    <scope>NUCLEOTIDE SEQUENCE</scope>
    <source>
        <strain evidence="2">YSM-43</strain>
    </source>
</reference>
<evidence type="ECO:0000313" key="2">
    <source>
        <dbReference type="EMBL" id="UOX32648.1"/>
    </source>
</evidence>
<proteinExistence type="predicted"/>
<feature type="transmembrane region" description="Helical" evidence="1">
    <location>
        <begin position="186"/>
        <end position="208"/>
    </location>
</feature>
<organism evidence="2 3">
    <name type="scientific">Flavobacterium sediminilitoris</name>
    <dbReference type="NCBI Taxonomy" id="2024526"/>
    <lineage>
        <taxon>Bacteria</taxon>
        <taxon>Pseudomonadati</taxon>
        <taxon>Bacteroidota</taxon>
        <taxon>Flavobacteriia</taxon>
        <taxon>Flavobacteriales</taxon>
        <taxon>Flavobacteriaceae</taxon>
        <taxon>Flavobacterium</taxon>
    </lineage>
</organism>
<reference evidence="2" key="1">
    <citation type="submission" date="2021-12" db="EMBL/GenBank/DDBJ databases">
        <authorList>
            <person name="Cha I.-T."/>
            <person name="Lee K.-E."/>
            <person name="Park S.-J."/>
        </authorList>
    </citation>
    <scope>NUCLEOTIDE SEQUENCE</scope>
    <source>
        <strain evidence="2">YSM-43</strain>
    </source>
</reference>
<name>A0ABY4HJB0_9FLAO</name>
<keyword evidence="1" id="KW-0812">Transmembrane</keyword>
<evidence type="ECO:0000313" key="3">
    <source>
        <dbReference type="Proteomes" id="UP000830454"/>
    </source>
</evidence>